<gene>
    <name evidence="2" type="ORF">MNB_SV-10-1549</name>
</gene>
<sequence length="262" mass="28200">MPKYTPTVLSIAGFDADCKTIHALGGYALSSSTAVTAQNSCGVSAIQTVSADMLKLQLETLLDDVKVDAVKIGMLGNGELISVVAECIEKYGLKNIVLDTVLVSSSGKPLLEKSAVRLMETELFPKVDLITPNIPEINTFLKTAYCGAVQEVQKIAIGFFEKDVRAVLLKGGHSTAHASATDYLVTKDLNVEQYSSKRVATTHTHGTGCILSSAVATGLAKGLSLHESVTEAKTFLYDKLQHSGILRLKYVHAIHHRREPLF</sequence>
<dbReference type="SUPFAM" id="SSF53613">
    <property type="entry name" value="Ribokinase-like"/>
    <property type="match status" value="1"/>
</dbReference>
<keyword evidence="2" id="KW-0418">Kinase</keyword>
<proteinExistence type="predicted"/>
<reference evidence="2" key="1">
    <citation type="submission" date="2016-10" db="EMBL/GenBank/DDBJ databases">
        <authorList>
            <person name="de Groot N.N."/>
        </authorList>
    </citation>
    <scope>NUCLEOTIDE SEQUENCE</scope>
</reference>
<dbReference type="AlphaFoldDB" id="A0A1W1CT83"/>
<dbReference type="InterPro" id="IPR004399">
    <property type="entry name" value="HMP/HMP-P_kinase_dom"/>
</dbReference>
<dbReference type="PANTHER" id="PTHR20858:SF17">
    <property type="entry name" value="HYDROXYMETHYLPYRIMIDINE_PHOSPHOMETHYLPYRIMIDINE KINASE THI20-RELATED"/>
    <property type="match status" value="1"/>
</dbReference>
<evidence type="ECO:0000259" key="1">
    <source>
        <dbReference type="Pfam" id="PF08543"/>
    </source>
</evidence>
<dbReference type="InterPro" id="IPR013749">
    <property type="entry name" value="PM/HMP-P_kinase-1"/>
</dbReference>
<protein>
    <submittedName>
        <fullName evidence="2">Hydroxymethylpyrimidine phosphate kinase ThiD</fullName>
        <ecNumber evidence="2">2.7.4.7</ecNumber>
    </submittedName>
</protein>
<accession>A0A1W1CT83</accession>
<organism evidence="2">
    <name type="scientific">hydrothermal vent metagenome</name>
    <dbReference type="NCBI Taxonomy" id="652676"/>
    <lineage>
        <taxon>unclassified sequences</taxon>
        <taxon>metagenomes</taxon>
        <taxon>ecological metagenomes</taxon>
    </lineage>
</organism>
<dbReference type="InterPro" id="IPR029056">
    <property type="entry name" value="Ribokinase-like"/>
</dbReference>
<dbReference type="EMBL" id="FPHL01000055">
    <property type="protein sequence ID" value="SFV68907.1"/>
    <property type="molecule type" value="Genomic_DNA"/>
</dbReference>
<dbReference type="GO" id="GO:0008902">
    <property type="term" value="F:hydroxymethylpyrimidine kinase activity"/>
    <property type="evidence" value="ECO:0007669"/>
    <property type="project" value="TreeGrafter"/>
</dbReference>
<dbReference type="Pfam" id="PF08543">
    <property type="entry name" value="Phos_pyr_kin"/>
    <property type="match status" value="1"/>
</dbReference>
<dbReference type="EC" id="2.7.4.7" evidence="2"/>
<dbReference type="GO" id="GO:0009228">
    <property type="term" value="P:thiamine biosynthetic process"/>
    <property type="evidence" value="ECO:0007669"/>
    <property type="project" value="InterPro"/>
</dbReference>
<name>A0A1W1CT83_9ZZZZ</name>
<dbReference type="GO" id="GO:0005829">
    <property type="term" value="C:cytosol"/>
    <property type="evidence" value="ECO:0007669"/>
    <property type="project" value="TreeGrafter"/>
</dbReference>
<dbReference type="Gene3D" id="3.40.1190.20">
    <property type="match status" value="1"/>
</dbReference>
<dbReference type="GO" id="GO:0008972">
    <property type="term" value="F:phosphomethylpyrimidine kinase activity"/>
    <property type="evidence" value="ECO:0007669"/>
    <property type="project" value="UniProtKB-EC"/>
</dbReference>
<dbReference type="PANTHER" id="PTHR20858">
    <property type="entry name" value="PHOSPHOMETHYLPYRIMIDINE KINASE"/>
    <property type="match status" value="1"/>
</dbReference>
<dbReference type="CDD" id="cd01169">
    <property type="entry name" value="HMPP_kinase"/>
    <property type="match status" value="1"/>
</dbReference>
<dbReference type="NCBIfam" id="TIGR00097">
    <property type="entry name" value="HMP-P_kinase"/>
    <property type="match status" value="1"/>
</dbReference>
<feature type="domain" description="Pyridoxamine kinase/Phosphomethylpyrimidine kinase" evidence="1">
    <location>
        <begin position="12"/>
        <end position="243"/>
    </location>
</feature>
<evidence type="ECO:0000313" key="2">
    <source>
        <dbReference type="EMBL" id="SFV68907.1"/>
    </source>
</evidence>
<keyword evidence="2" id="KW-0808">Transferase</keyword>